<accession>A0AAN7W584</accession>
<protein>
    <recommendedName>
        <fullName evidence="6">Ankyrin repeat-containing domain protein</fullName>
    </recommendedName>
</protein>
<feature type="repeat" description="ANK" evidence="3">
    <location>
        <begin position="464"/>
        <end position="496"/>
    </location>
</feature>
<feature type="repeat" description="ANK" evidence="3">
    <location>
        <begin position="364"/>
        <end position="396"/>
    </location>
</feature>
<dbReference type="PROSITE" id="PS50297">
    <property type="entry name" value="ANK_REP_REGION"/>
    <property type="match status" value="1"/>
</dbReference>
<dbReference type="Gene3D" id="1.25.40.20">
    <property type="entry name" value="Ankyrin repeat-containing domain"/>
    <property type="match status" value="3"/>
</dbReference>
<dbReference type="PANTHER" id="PTHR24198">
    <property type="entry name" value="ANKYRIN REPEAT AND PROTEIN KINASE DOMAIN-CONTAINING PROTEIN"/>
    <property type="match status" value="1"/>
</dbReference>
<dbReference type="InterPro" id="IPR002110">
    <property type="entry name" value="Ankyrin_rpt"/>
</dbReference>
<comment type="caution">
    <text evidence="4">The sequence shown here is derived from an EMBL/GenBank/DDBJ whole genome shotgun (WGS) entry which is preliminary data.</text>
</comment>
<evidence type="ECO:0000256" key="2">
    <source>
        <dbReference type="ARBA" id="ARBA00023043"/>
    </source>
</evidence>
<dbReference type="Pfam" id="PF00023">
    <property type="entry name" value="Ank"/>
    <property type="match status" value="1"/>
</dbReference>
<dbReference type="Pfam" id="PF12796">
    <property type="entry name" value="Ank_2"/>
    <property type="match status" value="2"/>
</dbReference>
<evidence type="ECO:0000256" key="3">
    <source>
        <dbReference type="PROSITE-ProRule" id="PRU00023"/>
    </source>
</evidence>
<evidence type="ECO:0000256" key="1">
    <source>
        <dbReference type="ARBA" id="ARBA00022737"/>
    </source>
</evidence>
<reference evidence="4" key="1">
    <citation type="submission" date="2023-08" db="EMBL/GenBank/DDBJ databases">
        <title>Black Yeasts Isolated from many extreme environments.</title>
        <authorList>
            <person name="Coleine C."/>
            <person name="Stajich J.E."/>
            <person name="Selbmann L."/>
        </authorList>
    </citation>
    <scope>NUCLEOTIDE SEQUENCE</scope>
    <source>
        <strain evidence="4">CCFEE 5810</strain>
    </source>
</reference>
<gene>
    <name evidence="4" type="ORF">LTR97_007640</name>
</gene>
<dbReference type="EMBL" id="JAVRQU010000011">
    <property type="protein sequence ID" value="KAK5697502.1"/>
    <property type="molecule type" value="Genomic_DNA"/>
</dbReference>
<dbReference type="PROSITE" id="PS50088">
    <property type="entry name" value="ANK_REPEAT"/>
    <property type="match status" value="3"/>
</dbReference>
<evidence type="ECO:0000313" key="5">
    <source>
        <dbReference type="Proteomes" id="UP001310594"/>
    </source>
</evidence>
<keyword evidence="1" id="KW-0677">Repeat</keyword>
<keyword evidence="2 3" id="KW-0040">ANK repeat</keyword>
<organism evidence="4 5">
    <name type="scientific">Elasticomyces elasticus</name>
    <dbReference type="NCBI Taxonomy" id="574655"/>
    <lineage>
        <taxon>Eukaryota</taxon>
        <taxon>Fungi</taxon>
        <taxon>Dikarya</taxon>
        <taxon>Ascomycota</taxon>
        <taxon>Pezizomycotina</taxon>
        <taxon>Dothideomycetes</taxon>
        <taxon>Dothideomycetidae</taxon>
        <taxon>Mycosphaerellales</taxon>
        <taxon>Teratosphaeriaceae</taxon>
        <taxon>Elasticomyces</taxon>
    </lineage>
</organism>
<dbReference type="InterPro" id="IPR036770">
    <property type="entry name" value="Ankyrin_rpt-contain_sf"/>
</dbReference>
<dbReference type="Proteomes" id="UP001310594">
    <property type="component" value="Unassembled WGS sequence"/>
</dbReference>
<evidence type="ECO:0008006" key="6">
    <source>
        <dbReference type="Google" id="ProtNLM"/>
    </source>
</evidence>
<evidence type="ECO:0000313" key="4">
    <source>
        <dbReference type="EMBL" id="KAK5697502.1"/>
    </source>
</evidence>
<feature type="repeat" description="ANK" evidence="3">
    <location>
        <begin position="294"/>
        <end position="326"/>
    </location>
</feature>
<sequence length="588" mass="64277">MEELTSVHIIVDALDESDVDVWTSLLGATDGLSSLTKASILWTSRPRVDIAGYFKGSPTVNIRAADVDIEAYIKKHKDTLPHFVRQDVDLVARICHQVMQATDGLHIMLSVCGGLVEAADPHGGSQHRAPMAEILPEIQLVHFVHYTVQEYFHLTAHRWFPNSARTAAAACITYLSYDCFKERPREDSPTAWERDRFHAWLEYAARHWHDHWREVENEPRGVSCRLRDEALAFLSDPNSISWVHKAMGGHWSDAWLYHPRAIGLHIVARYGLPDLLDSLIAAGQRGIVNVQDAKRATPLCLAALHRHTVTVCVLLRRGANIDVRHEQEAIQFIDVLQAACYGGCRRIVQLLIQNGANVSAQGGQYGNSLQIAAEKGDLAMVELLLANNANVNALGGIWGSALQAASYNCHVELVRLLLLHGAEANVPGGIYGTALVGGACATENYSEAILLLLLEHGADVNTPGRRSALHAACAAENEATIRLLLQRGADVNAQDEQHRNPLHRLTNSTIARMLLEAGAADTRDGEYDVLLNDSLRSSSSSPKSAGSATSSTFVGIGYSVNPVTIDRSSRHICKKSHGEAQTSFLDAS</sequence>
<proteinExistence type="predicted"/>
<dbReference type="SMART" id="SM00248">
    <property type="entry name" value="ANK"/>
    <property type="match status" value="8"/>
</dbReference>
<dbReference type="SUPFAM" id="SSF48403">
    <property type="entry name" value="Ankyrin repeat"/>
    <property type="match status" value="1"/>
</dbReference>
<dbReference type="AlphaFoldDB" id="A0AAN7W584"/>
<dbReference type="PANTHER" id="PTHR24198:SF165">
    <property type="entry name" value="ANKYRIN REPEAT-CONTAINING PROTEIN-RELATED"/>
    <property type="match status" value="1"/>
</dbReference>
<name>A0AAN7W584_9PEZI</name>